<dbReference type="AlphaFoldDB" id="A0A1G7J4A0"/>
<keyword evidence="4" id="KW-1185">Reference proteome</keyword>
<dbReference type="Pfam" id="PF07238">
    <property type="entry name" value="PilZ"/>
    <property type="match status" value="1"/>
</dbReference>
<dbReference type="EMBL" id="FNBI01000002">
    <property type="protein sequence ID" value="SDF19827.1"/>
    <property type="molecule type" value="Genomic_DNA"/>
</dbReference>
<dbReference type="InterPro" id="IPR009875">
    <property type="entry name" value="PilZ_domain"/>
</dbReference>
<sequence length="183" mass="20166">MHVSRRPTPFVLSALRPREPRTKVFVPCRLNLSGTWGDACIHNVSSRGLLIAADHAPDTGDYIEVRRGTLVIIGRVMWRKDRFFGVRTQNRVSAEALTREARLATRPGSRTQSDQERRTRARLVAEGHVARRVETSRHRSSAFQYAVFAIAGTATAVVIALEVHNALASPFAAINTALGGSVQ</sequence>
<feature type="transmembrane region" description="Helical" evidence="1">
    <location>
        <begin position="142"/>
        <end position="161"/>
    </location>
</feature>
<evidence type="ECO:0000313" key="3">
    <source>
        <dbReference type="EMBL" id="SDF19827.1"/>
    </source>
</evidence>
<keyword evidence="1" id="KW-1133">Transmembrane helix</keyword>
<dbReference type="Proteomes" id="UP000323502">
    <property type="component" value="Unassembled WGS sequence"/>
</dbReference>
<evidence type="ECO:0000256" key="1">
    <source>
        <dbReference type="SAM" id="Phobius"/>
    </source>
</evidence>
<dbReference type="GO" id="GO:0035438">
    <property type="term" value="F:cyclic-di-GMP binding"/>
    <property type="evidence" value="ECO:0007669"/>
    <property type="project" value="InterPro"/>
</dbReference>
<evidence type="ECO:0000259" key="2">
    <source>
        <dbReference type="Pfam" id="PF07238"/>
    </source>
</evidence>
<organism evidence="3 4">
    <name type="scientific">Sphingomonas carotinifaciens</name>
    <dbReference type="NCBI Taxonomy" id="1166323"/>
    <lineage>
        <taxon>Bacteria</taxon>
        <taxon>Pseudomonadati</taxon>
        <taxon>Pseudomonadota</taxon>
        <taxon>Alphaproteobacteria</taxon>
        <taxon>Sphingomonadales</taxon>
        <taxon>Sphingomonadaceae</taxon>
        <taxon>Sphingomonas</taxon>
    </lineage>
</organism>
<accession>A0A1G7J4A0</accession>
<proteinExistence type="predicted"/>
<keyword evidence="1" id="KW-0812">Transmembrane</keyword>
<name>A0A1G7J4A0_9SPHN</name>
<dbReference type="RefSeq" id="WP_164727748.1">
    <property type="nucleotide sequence ID" value="NZ_JACIEY010000001.1"/>
</dbReference>
<evidence type="ECO:0000313" key="4">
    <source>
        <dbReference type="Proteomes" id="UP000323502"/>
    </source>
</evidence>
<dbReference type="SUPFAM" id="SSF141371">
    <property type="entry name" value="PilZ domain-like"/>
    <property type="match status" value="1"/>
</dbReference>
<protein>
    <submittedName>
        <fullName evidence="3">PilZ domain-containing protein</fullName>
    </submittedName>
</protein>
<keyword evidence="1" id="KW-0472">Membrane</keyword>
<reference evidence="3 4" key="1">
    <citation type="submission" date="2016-10" db="EMBL/GenBank/DDBJ databases">
        <authorList>
            <person name="Varghese N."/>
            <person name="Submissions S."/>
        </authorList>
    </citation>
    <scope>NUCLEOTIDE SEQUENCE [LARGE SCALE GENOMIC DNA]</scope>
    <source>
        <strain evidence="3 4">S7-754</strain>
    </source>
</reference>
<gene>
    <name evidence="3" type="ORF">SAMN05216557_102494</name>
</gene>
<feature type="domain" description="PilZ" evidence="2">
    <location>
        <begin position="16"/>
        <end position="96"/>
    </location>
</feature>